<protein>
    <submittedName>
        <fullName evidence="2">Uncharacterized protein</fullName>
    </submittedName>
</protein>
<reference evidence="2" key="1">
    <citation type="journal article" date="2023" name="Mol. Phylogenet. Evol.">
        <title>Genome-scale phylogeny and comparative genomics of the fungal order Sordariales.</title>
        <authorList>
            <person name="Hensen N."/>
            <person name="Bonometti L."/>
            <person name="Westerberg I."/>
            <person name="Brannstrom I.O."/>
            <person name="Guillou S."/>
            <person name="Cros-Aarteil S."/>
            <person name="Calhoun S."/>
            <person name="Haridas S."/>
            <person name="Kuo A."/>
            <person name="Mondo S."/>
            <person name="Pangilinan J."/>
            <person name="Riley R."/>
            <person name="LaButti K."/>
            <person name="Andreopoulos B."/>
            <person name="Lipzen A."/>
            <person name="Chen C."/>
            <person name="Yan M."/>
            <person name="Daum C."/>
            <person name="Ng V."/>
            <person name="Clum A."/>
            <person name="Steindorff A."/>
            <person name="Ohm R.A."/>
            <person name="Martin F."/>
            <person name="Silar P."/>
            <person name="Natvig D.O."/>
            <person name="Lalanne C."/>
            <person name="Gautier V."/>
            <person name="Ament-Velasquez S.L."/>
            <person name="Kruys A."/>
            <person name="Hutchinson M.I."/>
            <person name="Powell A.J."/>
            <person name="Barry K."/>
            <person name="Miller A.N."/>
            <person name="Grigoriev I.V."/>
            <person name="Debuchy R."/>
            <person name="Gladieux P."/>
            <person name="Hiltunen Thoren M."/>
            <person name="Johannesson H."/>
        </authorList>
    </citation>
    <scope>NUCLEOTIDE SEQUENCE</scope>
    <source>
        <strain evidence="2">CBS 892.96</strain>
    </source>
</reference>
<name>A0AAN6VWE1_9PEZI</name>
<sequence>ACVQHRKLQDAVHIAIKTFKEYTGMRDANEVISVLEEVWQLMSAGEWLAVWDWPEVARKMNLDFIPA</sequence>
<dbReference type="EMBL" id="MU866661">
    <property type="protein sequence ID" value="KAK4171034.1"/>
    <property type="molecule type" value="Genomic_DNA"/>
</dbReference>
<dbReference type="Proteomes" id="UP001302321">
    <property type="component" value="Unassembled WGS sequence"/>
</dbReference>
<evidence type="ECO:0000256" key="1">
    <source>
        <dbReference type="ARBA" id="ARBA00023242"/>
    </source>
</evidence>
<feature type="non-terminal residue" evidence="2">
    <location>
        <position position="1"/>
    </location>
</feature>
<keyword evidence="3" id="KW-1185">Reference proteome</keyword>
<evidence type="ECO:0000313" key="3">
    <source>
        <dbReference type="Proteomes" id="UP001302321"/>
    </source>
</evidence>
<keyword evidence="1" id="KW-0539">Nucleus</keyword>
<organism evidence="2 3">
    <name type="scientific">Triangularia setosa</name>
    <dbReference type="NCBI Taxonomy" id="2587417"/>
    <lineage>
        <taxon>Eukaryota</taxon>
        <taxon>Fungi</taxon>
        <taxon>Dikarya</taxon>
        <taxon>Ascomycota</taxon>
        <taxon>Pezizomycotina</taxon>
        <taxon>Sordariomycetes</taxon>
        <taxon>Sordariomycetidae</taxon>
        <taxon>Sordariales</taxon>
        <taxon>Podosporaceae</taxon>
        <taxon>Triangularia</taxon>
    </lineage>
</organism>
<evidence type="ECO:0000313" key="2">
    <source>
        <dbReference type="EMBL" id="KAK4171034.1"/>
    </source>
</evidence>
<dbReference type="InterPro" id="IPR021858">
    <property type="entry name" value="Fun_TF"/>
</dbReference>
<proteinExistence type="predicted"/>
<accession>A0AAN6VWE1</accession>
<comment type="caution">
    <text evidence="2">The sequence shown here is derived from an EMBL/GenBank/DDBJ whole genome shotgun (WGS) entry which is preliminary data.</text>
</comment>
<gene>
    <name evidence="2" type="ORF">QBC36DRAFT_200183</name>
</gene>
<dbReference type="Pfam" id="PF11951">
    <property type="entry name" value="Fungal_trans_2"/>
    <property type="match status" value="1"/>
</dbReference>
<dbReference type="AlphaFoldDB" id="A0AAN6VWE1"/>
<reference evidence="2" key="2">
    <citation type="submission" date="2023-05" db="EMBL/GenBank/DDBJ databases">
        <authorList>
            <consortium name="Lawrence Berkeley National Laboratory"/>
            <person name="Steindorff A."/>
            <person name="Hensen N."/>
            <person name="Bonometti L."/>
            <person name="Westerberg I."/>
            <person name="Brannstrom I.O."/>
            <person name="Guillou S."/>
            <person name="Cros-Aarteil S."/>
            <person name="Calhoun S."/>
            <person name="Haridas S."/>
            <person name="Kuo A."/>
            <person name="Mondo S."/>
            <person name="Pangilinan J."/>
            <person name="Riley R."/>
            <person name="Labutti K."/>
            <person name="Andreopoulos B."/>
            <person name="Lipzen A."/>
            <person name="Chen C."/>
            <person name="Yanf M."/>
            <person name="Daum C."/>
            <person name="Ng V."/>
            <person name="Clum A."/>
            <person name="Ohm R."/>
            <person name="Martin F."/>
            <person name="Silar P."/>
            <person name="Natvig D."/>
            <person name="Lalanne C."/>
            <person name="Gautier V."/>
            <person name="Ament-Velasquez S.L."/>
            <person name="Kruys A."/>
            <person name="Hutchinson M.I."/>
            <person name="Powell A.J."/>
            <person name="Barry K."/>
            <person name="Miller A.N."/>
            <person name="Grigoriev I.V."/>
            <person name="Debuchy R."/>
            <person name="Gladieux P."/>
            <person name="Thoren M.H."/>
            <person name="Johannesson H."/>
        </authorList>
    </citation>
    <scope>NUCLEOTIDE SEQUENCE</scope>
    <source>
        <strain evidence="2">CBS 892.96</strain>
    </source>
</reference>